<organism evidence="1 2">
    <name type="scientific">Ilyodon furcidens</name>
    <name type="common">goldbreast splitfin</name>
    <dbReference type="NCBI Taxonomy" id="33524"/>
    <lineage>
        <taxon>Eukaryota</taxon>
        <taxon>Metazoa</taxon>
        <taxon>Chordata</taxon>
        <taxon>Craniata</taxon>
        <taxon>Vertebrata</taxon>
        <taxon>Euteleostomi</taxon>
        <taxon>Actinopterygii</taxon>
        <taxon>Neopterygii</taxon>
        <taxon>Teleostei</taxon>
        <taxon>Neoteleostei</taxon>
        <taxon>Acanthomorphata</taxon>
        <taxon>Ovalentaria</taxon>
        <taxon>Atherinomorphae</taxon>
        <taxon>Cyprinodontiformes</taxon>
        <taxon>Goodeidae</taxon>
        <taxon>Ilyodon</taxon>
    </lineage>
</organism>
<sequence>MPDFFLTHKVTKMSKKLISGQVRVLEQIAKSLLYALLWYFVDTTQRKDVHKSKKGPPTASSTLEVFHTPTAFTTARKYQNASHFFFSPTCAERLTKEQNLSHQTGVWDLRA</sequence>
<evidence type="ECO:0000313" key="1">
    <source>
        <dbReference type="EMBL" id="MEQ2234767.1"/>
    </source>
</evidence>
<keyword evidence="2" id="KW-1185">Reference proteome</keyword>
<reference evidence="1 2" key="1">
    <citation type="submission" date="2021-06" db="EMBL/GenBank/DDBJ databases">
        <authorList>
            <person name="Palmer J.M."/>
        </authorList>
    </citation>
    <scope>NUCLEOTIDE SEQUENCE [LARGE SCALE GENOMIC DNA]</scope>
    <source>
        <strain evidence="2">if_2019</strain>
        <tissue evidence="1">Muscle</tissue>
    </source>
</reference>
<dbReference type="Proteomes" id="UP001482620">
    <property type="component" value="Unassembled WGS sequence"/>
</dbReference>
<protein>
    <submittedName>
        <fullName evidence="1">Uncharacterized protein</fullName>
    </submittedName>
</protein>
<proteinExistence type="predicted"/>
<name>A0ABV0TPC5_9TELE</name>
<evidence type="ECO:0000313" key="2">
    <source>
        <dbReference type="Proteomes" id="UP001482620"/>
    </source>
</evidence>
<dbReference type="EMBL" id="JAHRIQ010041131">
    <property type="protein sequence ID" value="MEQ2234767.1"/>
    <property type="molecule type" value="Genomic_DNA"/>
</dbReference>
<accession>A0ABV0TPC5</accession>
<gene>
    <name evidence="1" type="ORF">ILYODFUR_034771</name>
</gene>
<comment type="caution">
    <text evidence="1">The sequence shown here is derived from an EMBL/GenBank/DDBJ whole genome shotgun (WGS) entry which is preliminary data.</text>
</comment>